<accession>A0AAJ0HXD2</accession>
<evidence type="ECO:0000256" key="5">
    <source>
        <dbReference type="ARBA" id="ARBA00023001"/>
    </source>
</evidence>
<keyword evidence="4 9" id="KW-0378">Hydrolase</keyword>
<feature type="chain" id="PRO_5042555839" description="Glucanase" evidence="10">
    <location>
        <begin position="16"/>
        <end position="450"/>
    </location>
</feature>
<dbReference type="EMBL" id="JAUIQD010000001">
    <property type="protein sequence ID" value="KAK3364642.1"/>
    <property type="molecule type" value="Genomic_DNA"/>
</dbReference>
<dbReference type="GO" id="GO:0030245">
    <property type="term" value="P:cellulose catabolic process"/>
    <property type="evidence" value="ECO:0007669"/>
    <property type="project" value="UniProtKB-KW"/>
</dbReference>
<keyword evidence="5 9" id="KW-0136">Cellulose degradation</keyword>
<dbReference type="InterPro" id="IPR001722">
    <property type="entry name" value="Glyco_hydro_7"/>
</dbReference>
<reference evidence="11" key="2">
    <citation type="submission" date="2023-06" db="EMBL/GenBank/DDBJ databases">
        <authorList>
            <consortium name="Lawrence Berkeley National Laboratory"/>
            <person name="Haridas S."/>
            <person name="Hensen N."/>
            <person name="Bonometti L."/>
            <person name="Westerberg I."/>
            <person name="Brannstrom I.O."/>
            <person name="Guillou S."/>
            <person name="Cros-Aarteil S."/>
            <person name="Calhoun S."/>
            <person name="Kuo A."/>
            <person name="Mondo S."/>
            <person name="Pangilinan J."/>
            <person name="Riley R."/>
            <person name="Labutti K."/>
            <person name="Andreopoulos B."/>
            <person name="Lipzen A."/>
            <person name="Chen C."/>
            <person name="Yanf M."/>
            <person name="Daum C."/>
            <person name="Ng V."/>
            <person name="Clum A."/>
            <person name="Steindorff A."/>
            <person name="Ohm R."/>
            <person name="Martin F."/>
            <person name="Silar P."/>
            <person name="Natvig D."/>
            <person name="Lalanne C."/>
            <person name="Gautier V."/>
            <person name="Ament-Velasquez S.L."/>
            <person name="Kruys A."/>
            <person name="Hutchinson M.I."/>
            <person name="Powell A.J."/>
            <person name="Barry K."/>
            <person name="Miller A.N."/>
            <person name="Grigoriev I.V."/>
            <person name="Debuchy R."/>
            <person name="Gladieux P."/>
            <person name="Thoren M.H."/>
            <person name="Johannesson H."/>
        </authorList>
    </citation>
    <scope>NUCLEOTIDE SEQUENCE</scope>
    <source>
        <strain evidence="11">CBS 955.72</strain>
    </source>
</reference>
<comment type="similarity">
    <text evidence="2 9">Belongs to the glycosyl hydrolase 7 (cellulase C) family.</text>
</comment>
<keyword evidence="7 9" id="KW-0326">Glycosidase</keyword>
<dbReference type="AlphaFoldDB" id="A0AAJ0HXD2"/>
<keyword evidence="6" id="KW-0119">Carbohydrate metabolism</keyword>
<protein>
    <recommendedName>
        <fullName evidence="9">Glucanase</fullName>
        <ecNumber evidence="9">3.2.1.-</ecNumber>
    </recommendedName>
</protein>
<sequence>MSLAILLGWIGLASAQQVGNMSAEIHPRLQWSRCAADKSCQQIDGEITLDANWRWLHQVGSYKSCYSGNTWDETVCNSEVNCTTTCALEGASSEYSRVYGIKTDNNNTISLKLKTYLDFSSNIGSRLYLMESKTRYQTFTLLNNELAYDVDLSTVECGINAALSFVAMDVDGGQAKHPTNKAGAEYGTGYCDATCSRGQRFVGGKSNMFAWVPSEHDPFAGEGPYGACCPEFAVGNSNAHSYSMSTHACVDDHYYVCQGRDECDFYSGGMRYFQCDLWGCNYNPYRLGAKDFYGRGKKVDTLRKFSVVTRFGETQVTHFFIQDGKKIELPSSTTNGLPTQDGLTPEICKKMPVVFDERDAFAEIGGWEKHKKLLSRPMVLSMSITDDHYYYNTWLDSQFPLEDAGVREGVDRGDCYWEDSNPVAVEARYGNAKVIWSNIRFGPIGSTVDI</sequence>
<evidence type="ECO:0000256" key="10">
    <source>
        <dbReference type="SAM" id="SignalP"/>
    </source>
</evidence>
<comment type="catalytic activity">
    <reaction evidence="1">
        <text>Hydrolysis of (1-&gt;4)-beta-D-glucosidic linkages in cellulose and cellotetraose, releasing cellobiose from the non-reducing ends of the chains.</text>
        <dbReference type="EC" id="3.2.1.91"/>
    </reaction>
</comment>
<organism evidence="11 12">
    <name type="scientific">Lasiosphaeria hispida</name>
    <dbReference type="NCBI Taxonomy" id="260671"/>
    <lineage>
        <taxon>Eukaryota</taxon>
        <taxon>Fungi</taxon>
        <taxon>Dikarya</taxon>
        <taxon>Ascomycota</taxon>
        <taxon>Pezizomycotina</taxon>
        <taxon>Sordariomycetes</taxon>
        <taxon>Sordariomycetidae</taxon>
        <taxon>Sordariales</taxon>
        <taxon>Lasiosphaeriaceae</taxon>
        <taxon>Lasiosphaeria</taxon>
    </lineage>
</organism>
<dbReference type="InterPro" id="IPR013320">
    <property type="entry name" value="ConA-like_dom_sf"/>
</dbReference>
<name>A0AAJ0HXD2_9PEZI</name>
<evidence type="ECO:0000256" key="9">
    <source>
        <dbReference type="RuleBase" id="RU361164"/>
    </source>
</evidence>
<evidence type="ECO:0000313" key="12">
    <source>
        <dbReference type="Proteomes" id="UP001275084"/>
    </source>
</evidence>
<evidence type="ECO:0000313" key="11">
    <source>
        <dbReference type="EMBL" id="KAK3364642.1"/>
    </source>
</evidence>
<dbReference type="GO" id="GO:0016162">
    <property type="term" value="F:cellulose 1,4-beta-cellobiosidase activity"/>
    <property type="evidence" value="ECO:0007669"/>
    <property type="project" value="UniProtKB-EC"/>
</dbReference>
<keyword evidence="3 10" id="KW-0732">Signal</keyword>
<keyword evidence="12" id="KW-1185">Reference proteome</keyword>
<feature type="signal peptide" evidence="10">
    <location>
        <begin position="1"/>
        <end position="15"/>
    </location>
</feature>
<evidence type="ECO:0000256" key="1">
    <source>
        <dbReference type="ARBA" id="ARBA00001641"/>
    </source>
</evidence>
<dbReference type="PANTHER" id="PTHR33753">
    <property type="entry name" value="1,4-BETA-D-GLUCAN CELLOBIOHYDROLASE B"/>
    <property type="match status" value="1"/>
</dbReference>
<evidence type="ECO:0000256" key="3">
    <source>
        <dbReference type="ARBA" id="ARBA00022729"/>
    </source>
</evidence>
<dbReference type="Gene3D" id="2.70.100.10">
    <property type="entry name" value="Glycoside hydrolase, family 7, domain"/>
    <property type="match status" value="1"/>
</dbReference>
<gene>
    <name evidence="11" type="ORF">B0T25DRAFT_493566</name>
</gene>
<comment type="caution">
    <text evidence="11">The sequence shown here is derived from an EMBL/GenBank/DDBJ whole genome shotgun (WGS) entry which is preliminary data.</text>
</comment>
<evidence type="ECO:0000256" key="2">
    <source>
        <dbReference type="ARBA" id="ARBA00006044"/>
    </source>
</evidence>
<dbReference type="PRINTS" id="PR00734">
    <property type="entry name" value="GLHYDRLASE7"/>
</dbReference>
<proteinExistence type="inferred from homology"/>
<dbReference type="Proteomes" id="UP001275084">
    <property type="component" value="Unassembled WGS sequence"/>
</dbReference>
<evidence type="ECO:0000256" key="7">
    <source>
        <dbReference type="ARBA" id="ARBA00023295"/>
    </source>
</evidence>
<keyword evidence="8 9" id="KW-0624">Polysaccharide degradation</keyword>
<dbReference type="PANTHER" id="PTHR33753:SF2">
    <property type="entry name" value="GLYCOSIDE HYDROLASE FAMILY 7 PROTEIN"/>
    <property type="match status" value="1"/>
</dbReference>
<evidence type="ECO:0000256" key="4">
    <source>
        <dbReference type="ARBA" id="ARBA00022801"/>
    </source>
</evidence>
<evidence type="ECO:0000256" key="8">
    <source>
        <dbReference type="ARBA" id="ARBA00023326"/>
    </source>
</evidence>
<dbReference type="SUPFAM" id="SSF49899">
    <property type="entry name" value="Concanavalin A-like lectins/glucanases"/>
    <property type="match status" value="1"/>
</dbReference>
<reference evidence="11" key="1">
    <citation type="journal article" date="2023" name="Mol. Phylogenet. Evol.">
        <title>Genome-scale phylogeny and comparative genomics of the fungal order Sordariales.</title>
        <authorList>
            <person name="Hensen N."/>
            <person name="Bonometti L."/>
            <person name="Westerberg I."/>
            <person name="Brannstrom I.O."/>
            <person name="Guillou S."/>
            <person name="Cros-Aarteil S."/>
            <person name="Calhoun S."/>
            <person name="Haridas S."/>
            <person name="Kuo A."/>
            <person name="Mondo S."/>
            <person name="Pangilinan J."/>
            <person name="Riley R."/>
            <person name="LaButti K."/>
            <person name="Andreopoulos B."/>
            <person name="Lipzen A."/>
            <person name="Chen C."/>
            <person name="Yan M."/>
            <person name="Daum C."/>
            <person name="Ng V."/>
            <person name="Clum A."/>
            <person name="Steindorff A."/>
            <person name="Ohm R.A."/>
            <person name="Martin F."/>
            <person name="Silar P."/>
            <person name="Natvig D.O."/>
            <person name="Lalanne C."/>
            <person name="Gautier V."/>
            <person name="Ament-Velasquez S.L."/>
            <person name="Kruys A."/>
            <person name="Hutchinson M.I."/>
            <person name="Powell A.J."/>
            <person name="Barry K."/>
            <person name="Miller A.N."/>
            <person name="Grigoriev I.V."/>
            <person name="Debuchy R."/>
            <person name="Gladieux P."/>
            <person name="Hiltunen Thoren M."/>
            <person name="Johannesson H."/>
        </authorList>
    </citation>
    <scope>NUCLEOTIDE SEQUENCE</scope>
    <source>
        <strain evidence="11">CBS 955.72</strain>
    </source>
</reference>
<dbReference type="Pfam" id="PF00840">
    <property type="entry name" value="Glyco_hydro_7"/>
    <property type="match status" value="1"/>
</dbReference>
<evidence type="ECO:0000256" key="6">
    <source>
        <dbReference type="ARBA" id="ARBA00023277"/>
    </source>
</evidence>
<dbReference type="EC" id="3.2.1.-" evidence="9"/>
<dbReference type="InterPro" id="IPR037019">
    <property type="entry name" value="Glyco_hydro_7_sf"/>
</dbReference>